<sequence>MIGIYTKEQKKRARLSNLIDLCERQGIGIQDEGNGNYRVLNYGGLIIKDNFYYWNATGETGSAIDFCVEILKMRFANAMEELLKCSEVNVDEQRVTRLRRVKAEQEKRFNSPNKASIGASVVYLTKHRKIPMKIVREVIDHKLLYQDEHANCVFPCYDKTGEARGAIIRGTNKDKIYKGKAEGSNGKYGWVIRPVKSSNKVIVFEAPIDAMSFLQLYPKVRSHYILALGGLDMETLETFLEENREVTDIWMALDNDEPARKAVAGFIETKDVNYTVHAFYPTDDFKDWNEQLVRQGALTFFPVPLACRKAGK</sequence>
<dbReference type="InterPro" id="IPR034154">
    <property type="entry name" value="TOPRIM_DnaG/twinkle"/>
</dbReference>
<dbReference type="Gene3D" id="3.40.1360.10">
    <property type="match status" value="1"/>
</dbReference>
<dbReference type="SUPFAM" id="SSF57783">
    <property type="entry name" value="Zinc beta-ribbon"/>
    <property type="match status" value="1"/>
</dbReference>
<dbReference type="RefSeq" id="WP_139171937.1">
    <property type="nucleotide sequence ID" value="NZ_CBCSKY010000034.1"/>
</dbReference>
<dbReference type="SUPFAM" id="SSF56731">
    <property type="entry name" value="DNA primase core"/>
    <property type="match status" value="1"/>
</dbReference>
<accession>A0A1G8MN97</accession>
<dbReference type="Pfam" id="PF13154">
    <property type="entry name" value="DUF3991"/>
    <property type="match status" value="1"/>
</dbReference>
<dbReference type="OrthoDB" id="9803716at2"/>
<protein>
    <submittedName>
        <fullName evidence="2">Toprim-like</fullName>
    </submittedName>
</protein>
<gene>
    <name evidence="2" type="ORF">SAMN05216192_107163</name>
</gene>
<dbReference type="CDD" id="cd01029">
    <property type="entry name" value="TOPRIM_primases"/>
    <property type="match status" value="1"/>
</dbReference>
<dbReference type="AlphaFoldDB" id="A0A1G8MN97"/>
<dbReference type="EMBL" id="FNDX01000007">
    <property type="protein sequence ID" value="SDI69394.1"/>
    <property type="molecule type" value="Genomic_DNA"/>
</dbReference>
<dbReference type="InterPro" id="IPR025054">
    <property type="entry name" value="DUF3991"/>
</dbReference>
<dbReference type="Pfam" id="PF13155">
    <property type="entry name" value="Toprim_2"/>
    <property type="match status" value="1"/>
</dbReference>
<evidence type="ECO:0000259" key="1">
    <source>
        <dbReference type="Pfam" id="PF13154"/>
    </source>
</evidence>
<proteinExistence type="predicted"/>
<dbReference type="Proteomes" id="UP000199050">
    <property type="component" value="Unassembled WGS sequence"/>
</dbReference>
<name>A0A1G8MN97_9BACL</name>
<evidence type="ECO:0000313" key="2">
    <source>
        <dbReference type="EMBL" id="SDI69394.1"/>
    </source>
</evidence>
<dbReference type="STRING" id="1174501.SAMN05216192_107163"/>
<reference evidence="3" key="1">
    <citation type="submission" date="2016-10" db="EMBL/GenBank/DDBJ databases">
        <authorList>
            <person name="Varghese N."/>
            <person name="Submissions S."/>
        </authorList>
    </citation>
    <scope>NUCLEOTIDE SEQUENCE [LARGE SCALE GENOMIC DNA]</scope>
    <source>
        <strain evidence="3">CGMCC 1.11012</strain>
    </source>
</reference>
<evidence type="ECO:0000313" key="3">
    <source>
        <dbReference type="Proteomes" id="UP000199050"/>
    </source>
</evidence>
<organism evidence="2 3">
    <name type="scientific">Paenibacillus typhae</name>
    <dbReference type="NCBI Taxonomy" id="1174501"/>
    <lineage>
        <taxon>Bacteria</taxon>
        <taxon>Bacillati</taxon>
        <taxon>Bacillota</taxon>
        <taxon>Bacilli</taxon>
        <taxon>Bacillales</taxon>
        <taxon>Paenibacillaceae</taxon>
        <taxon>Paenibacillus</taxon>
    </lineage>
</organism>
<keyword evidence="3" id="KW-1185">Reference proteome</keyword>
<feature type="domain" description="DUF3991" evidence="1">
    <location>
        <begin position="123"/>
        <end position="185"/>
    </location>
</feature>